<sequence length="95" mass="11062">MHKHGDYSRDEVVNVIEQLSKNNLITGNILWGSNKPVKIFPGQLTMDGQDFLNKIRDNNAWKKIKKCLYTIPNFSLKILENVAARTISNEIHRYY</sequence>
<dbReference type="AlphaFoldDB" id="A0A387AT30"/>
<keyword evidence="2" id="KW-1185">Reference proteome</keyword>
<evidence type="ECO:0000313" key="1">
    <source>
        <dbReference type="EMBL" id="AYF92385.1"/>
    </source>
</evidence>
<dbReference type="KEGG" id="abom:D7I45_02215"/>
<dbReference type="EMBL" id="CP032626">
    <property type="protein sequence ID" value="AYF92385.1"/>
    <property type="molecule type" value="Genomic_DNA"/>
</dbReference>
<organism evidence="1 2">
    <name type="scientific">Apilactobacillus bombintestini</name>
    <dbReference type="NCBI Taxonomy" id="2419772"/>
    <lineage>
        <taxon>Bacteria</taxon>
        <taxon>Bacillati</taxon>
        <taxon>Bacillota</taxon>
        <taxon>Bacilli</taxon>
        <taxon>Lactobacillales</taxon>
        <taxon>Lactobacillaceae</taxon>
        <taxon>Apilactobacillus</taxon>
    </lineage>
</organism>
<dbReference type="OrthoDB" id="6960201at2"/>
<proteinExistence type="predicted"/>
<dbReference type="InterPro" id="IPR019650">
    <property type="entry name" value="DUF2513"/>
</dbReference>
<dbReference type="Proteomes" id="UP000272003">
    <property type="component" value="Chromosome"/>
</dbReference>
<reference evidence="1 2" key="1">
    <citation type="submission" date="2018-09" db="EMBL/GenBank/DDBJ databases">
        <title>Genome sequencing of strain BHWM-4.</title>
        <authorList>
            <person name="Heo J."/>
            <person name="Kim S.-J."/>
            <person name="Kwon S.-W."/>
        </authorList>
    </citation>
    <scope>NUCLEOTIDE SEQUENCE [LARGE SCALE GENOMIC DNA]</scope>
    <source>
        <strain evidence="1 2">BHWM-4</strain>
    </source>
</reference>
<gene>
    <name evidence="1" type="ORF">D7I45_02215</name>
</gene>
<dbReference type="Pfam" id="PF10711">
    <property type="entry name" value="DUF2513"/>
    <property type="match status" value="1"/>
</dbReference>
<evidence type="ECO:0000313" key="2">
    <source>
        <dbReference type="Proteomes" id="UP000272003"/>
    </source>
</evidence>
<dbReference type="RefSeq" id="WP_120784153.1">
    <property type="nucleotide sequence ID" value="NZ_CP032626.1"/>
</dbReference>
<protein>
    <submittedName>
        <fullName evidence="1">DUF2513 domain-containing protein</fullName>
    </submittedName>
</protein>
<name>A0A387AT30_9LACO</name>
<accession>A0A387AT30</accession>